<evidence type="ECO:0000313" key="1">
    <source>
        <dbReference type="EMBL" id="MBB4149711.1"/>
    </source>
</evidence>
<reference evidence="1 2" key="1">
    <citation type="submission" date="2020-08" db="EMBL/GenBank/DDBJ databases">
        <title>Genomic Encyclopedia of Type Strains, Phase IV (KMG-IV): sequencing the most valuable type-strain genomes for metagenomic binning, comparative biology and taxonomic classification.</title>
        <authorList>
            <person name="Goeker M."/>
        </authorList>
    </citation>
    <scope>NUCLEOTIDE SEQUENCE [LARGE SCALE GENOMIC DNA]</scope>
    <source>
        <strain evidence="1 2">DSM 19371</strain>
    </source>
</reference>
<name>A0A7W6LUP7_9SPHN</name>
<comment type="caution">
    <text evidence="1">The sequence shown here is derived from an EMBL/GenBank/DDBJ whole genome shotgun (WGS) entry which is preliminary data.</text>
</comment>
<organism evidence="1 2">
    <name type="scientific">Sphingobium scionense</name>
    <dbReference type="NCBI Taxonomy" id="1404341"/>
    <lineage>
        <taxon>Bacteria</taxon>
        <taxon>Pseudomonadati</taxon>
        <taxon>Pseudomonadota</taxon>
        <taxon>Alphaproteobacteria</taxon>
        <taxon>Sphingomonadales</taxon>
        <taxon>Sphingomonadaceae</taxon>
        <taxon>Sphingobium</taxon>
    </lineage>
</organism>
<dbReference type="EMBL" id="JACIEU010000014">
    <property type="protein sequence ID" value="MBB4149711.1"/>
    <property type="molecule type" value="Genomic_DNA"/>
</dbReference>
<sequence length="61" mass="6425">MIGGLERASLNERPFSTICGSEAASLVAAQFLPFPVGRLGDRRMSAVGITLPFGTLLMSGR</sequence>
<keyword evidence="2" id="KW-1185">Reference proteome</keyword>
<protein>
    <submittedName>
        <fullName evidence="1">Uncharacterized protein</fullName>
    </submittedName>
</protein>
<dbReference type="AlphaFoldDB" id="A0A7W6LUP7"/>
<gene>
    <name evidence="1" type="ORF">GGQ90_003503</name>
</gene>
<accession>A0A7W6LUP7</accession>
<evidence type="ECO:0000313" key="2">
    <source>
        <dbReference type="Proteomes" id="UP000590524"/>
    </source>
</evidence>
<dbReference type="Proteomes" id="UP000590524">
    <property type="component" value="Unassembled WGS sequence"/>
</dbReference>
<proteinExistence type="predicted"/>